<feature type="non-terminal residue" evidence="1">
    <location>
        <position position="55"/>
    </location>
</feature>
<proteinExistence type="predicted"/>
<dbReference type="Proteomes" id="UP000281549">
    <property type="component" value="Unassembled WGS sequence"/>
</dbReference>
<accession>A0A4P9YJ38</accession>
<evidence type="ECO:0000313" key="2">
    <source>
        <dbReference type="Proteomes" id="UP000281549"/>
    </source>
</evidence>
<dbReference type="EMBL" id="ML005480">
    <property type="protein sequence ID" value="RKP18370.1"/>
    <property type="molecule type" value="Genomic_DNA"/>
</dbReference>
<evidence type="ECO:0000313" key="1">
    <source>
        <dbReference type="EMBL" id="RKP18370.1"/>
    </source>
</evidence>
<gene>
    <name evidence="1" type="ORF">ROZALSC1DRAFT_29935</name>
</gene>
<name>A0A4P9YJ38_ROZAC</name>
<protein>
    <submittedName>
        <fullName evidence="1">Uncharacterized protein</fullName>
    </submittedName>
</protein>
<organism evidence="1 2">
    <name type="scientific">Rozella allomycis (strain CSF55)</name>
    <dbReference type="NCBI Taxonomy" id="988480"/>
    <lineage>
        <taxon>Eukaryota</taxon>
        <taxon>Fungi</taxon>
        <taxon>Fungi incertae sedis</taxon>
        <taxon>Cryptomycota</taxon>
        <taxon>Cryptomycota incertae sedis</taxon>
        <taxon>Rozella</taxon>
    </lineage>
</organism>
<sequence length="55" mass="6542">MFIIVKCEIYKLEMESEQVFHYFAQSLYRVVCVRDAIDRSVETAVRRNSPIVTEK</sequence>
<reference evidence="2" key="1">
    <citation type="journal article" date="2018" name="Nat. Microbiol.">
        <title>Leveraging single-cell genomics to expand the fungal tree of life.</title>
        <authorList>
            <person name="Ahrendt S.R."/>
            <person name="Quandt C.A."/>
            <person name="Ciobanu D."/>
            <person name="Clum A."/>
            <person name="Salamov A."/>
            <person name="Andreopoulos B."/>
            <person name="Cheng J.F."/>
            <person name="Woyke T."/>
            <person name="Pelin A."/>
            <person name="Henrissat B."/>
            <person name="Reynolds N.K."/>
            <person name="Benny G.L."/>
            <person name="Smith M.E."/>
            <person name="James T.Y."/>
            <person name="Grigoriev I.V."/>
        </authorList>
    </citation>
    <scope>NUCLEOTIDE SEQUENCE [LARGE SCALE GENOMIC DNA]</scope>
    <source>
        <strain evidence="2">CSF55</strain>
    </source>
</reference>
<dbReference type="AlphaFoldDB" id="A0A4P9YJ38"/>